<dbReference type="AlphaFoldDB" id="B7MUX4"/>
<accession>B7MUX4</accession>
<dbReference type="KEGG" id="ecq:ECED1_2502"/>
<dbReference type="InterPro" id="IPR038556">
    <property type="entry name" value="TAC_Gp13-like_sf"/>
</dbReference>
<sequence>MHRDCERSRRIRGWVIMKKDLKTLALARLSGFRHKTVRVPEWENVSVVLREPSAEAWYLWREVLNDGDTGDEPLSVVAKTRRNLEADVTLFCDVLCDTDLQRVFTADDREQVLVVYGPVHARLLRQALDLIADAEAARKK</sequence>
<name>B7MUX4_ECO81</name>
<organism evidence="1 3">
    <name type="scientific">Escherichia coli O81 (strain ED1a)</name>
    <dbReference type="NCBI Taxonomy" id="585397"/>
    <lineage>
        <taxon>Bacteria</taxon>
        <taxon>Pseudomonadati</taxon>
        <taxon>Pseudomonadota</taxon>
        <taxon>Gammaproteobacteria</taxon>
        <taxon>Enterobacterales</taxon>
        <taxon>Enterobacteriaceae</taxon>
        <taxon>Escherichia</taxon>
    </lineage>
</organism>
<gene>
    <name evidence="1" type="ordered locus">ECED1_1695</name>
    <name evidence="2" type="ordered locus">ECED1_2502</name>
</gene>
<dbReference type="Pfam" id="PF06222">
    <property type="entry name" value="Phage_TAC_1"/>
    <property type="match status" value="1"/>
</dbReference>
<dbReference type="Proteomes" id="UP000000748">
    <property type="component" value="Chromosome"/>
</dbReference>
<reference evidence="3" key="2">
    <citation type="journal article" date="2009" name="PLoS Genet.">
        <title>Organised genome dynamics in the Escherichia coli species results in highly diverse adaptive paths.</title>
        <authorList>
            <person name="Touchon M."/>
            <person name="Hoede C."/>
            <person name="Tenaillon O."/>
            <person name="Barbe V."/>
            <person name="Baeriswyl S."/>
            <person name="Bidet P."/>
            <person name="Bingen E."/>
            <person name="Bonacorsi S."/>
            <person name="Bouchier C."/>
            <person name="Bouvet O."/>
            <person name="Calteau A."/>
            <person name="Chiapello H."/>
            <person name="Clermont O."/>
            <person name="Cruveiller S."/>
            <person name="Danchin A."/>
            <person name="Diard M."/>
            <person name="Dossat C."/>
            <person name="Karoui M.E."/>
            <person name="Frapy E."/>
            <person name="Garry L."/>
            <person name="Ghigo J.M."/>
            <person name="Gilles A.M."/>
            <person name="Johnson J."/>
            <person name="Le Bouguenec C."/>
            <person name="Lescat M."/>
            <person name="Mangenot S."/>
            <person name="Martinez-Jehanne V."/>
            <person name="Matic I."/>
            <person name="Nassif X."/>
            <person name="Oztas S."/>
            <person name="Petit M.A."/>
            <person name="Pichon C."/>
            <person name="Rouy Z."/>
            <person name="Ruf C.S."/>
            <person name="Schneider D."/>
            <person name="Tourret J."/>
            <person name="Vacherie B."/>
            <person name="Vallenet D."/>
            <person name="Medigue C."/>
            <person name="Rocha E.P.C."/>
            <person name="Denamur E."/>
        </authorList>
    </citation>
    <scope>NUCLEOTIDE SEQUENCE [LARGE SCALE GENOMIC DNA]</scope>
    <source>
        <strain evidence="3">ED1a</strain>
    </source>
</reference>
<proteinExistence type="predicted"/>
<protein>
    <submittedName>
        <fullName evidence="1">Putative tail assembly protein in prophage</fullName>
    </submittedName>
</protein>
<dbReference type="InterPro" id="IPR010411">
    <property type="entry name" value="TAC_Gp13-like"/>
</dbReference>
<evidence type="ECO:0000313" key="2">
    <source>
        <dbReference type="EMBL" id="CAR08684.2"/>
    </source>
</evidence>
<evidence type="ECO:0000313" key="1">
    <source>
        <dbReference type="EMBL" id="CAR07890.2"/>
    </source>
</evidence>
<evidence type="ECO:0000313" key="3">
    <source>
        <dbReference type="Proteomes" id="UP000000748"/>
    </source>
</evidence>
<dbReference type="Gene3D" id="3.30.2220.20">
    <property type="entry name" value="Phage tail assembly chaperone gp13-like"/>
    <property type="match status" value="1"/>
</dbReference>
<dbReference type="EMBL" id="CU928162">
    <property type="protein sequence ID" value="CAR07890.2"/>
    <property type="molecule type" value="Genomic_DNA"/>
</dbReference>
<dbReference type="HOGENOM" id="CLU_141440_1_0_6"/>
<dbReference type="EMBL" id="CU928162">
    <property type="protein sequence ID" value="CAR08684.2"/>
    <property type="molecule type" value="Genomic_DNA"/>
</dbReference>
<reference evidence="1" key="1">
    <citation type="submission" date="2008-12" db="EMBL/GenBank/DDBJ databases">
        <authorList>
            <person name="Genoscope - CEA"/>
        </authorList>
    </citation>
    <scope>NUCLEOTIDE SEQUENCE</scope>
    <source>
        <strain evidence="1">ED1a</strain>
    </source>
</reference>
<dbReference type="KEGG" id="ecq:ECED1_1695"/>